<dbReference type="InterPro" id="IPR008538">
    <property type="entry name" value="Uma2"/>
</dbReference>
<dbReference type="OrthoDB" id="453897at2"/>
<dbReference type="CDD" id="cd06260">
    <property type="entry name" value="DUF820-like"/>
    <property type="match status" value="1"/>
</dbReference>
<dbReference type="Proteomes" id="UP000287247">
    <property type="component" value="Unassembled WGS sequence"/>
</dbReference>
<keyword evidence="4" id="KW-1185">Reference proteome</keyword>
<gene>
    <name evidence="3" type="ORF">AsFPU1_0380</name>
</gene>
<feature type="domain" description="Putative restriction endonuclease" evidence="2">
    <location>
        <begin position="28"/>
        <end position="174"/>
    </location>
</feature>
<evidence type="ECO:0000313" key="4">
    <source>
        <dbReference type="Proteomes" id="UP000287247"/>
    </source>
</evidence>
<dbReference type="AlphaFoldDB" id="A0A401ICG9"/>
<feature type="region of interest" description="Disordered" evidence="1">
    <location>
        <begin position="223"/>
        <end position="248"/>
    </location>
</feature>
<evidence type="ECO:0000259" key="2">
    <source>
        <dbReference type="Pfam" id="PF05685"/>
    </source>
</evidence>
<reference evidence="4" key="1">
    <citation type="submission" date="2017-05" db="EMBL/GenBank/DDBJ databases">
        <title>Physiological properties and genetic analysis related to exopolysaccharide production of fresh-water unicellular cyanobacterium Aphanothece sacrum, Suizenji Nori, that has been cultured as a food source in Japan.</title>
        <authorList>
            <person name="Kanesaki Y."/>
            <person name="Yoshikawa S."/>
            <person name="Ohki K."/>
        </authorList>
    </citation>
    <scope>NUCLEOTIDE SEQUENCE [LARGE SCALE GENOMIC DNA]</scope>
    <source>
        <strain evidence="4">FPU1</strain>
    </source>
</reference>
<name>A0A401ICG9_APHSA</name>
<proteinExistence type="predicted"/>
<dbReference type="RefSeq" id="WP_124977575.1">
    <property type="nucleotide sequence ID" value="NZ_BDQK01000001.1"/>
</dbReference>
<dbReference type="PANTHER" id="PTHR33352:SF3">
    <property type="entry name" value="SLR1612 PROTEIN"/>
    <property type="match status" value="1"/>
</dbReference>
<organism evidence="3 4">
    <name type="scientific">Aphanothece sacrum FPU1</name>
    <dbReference type="NCBI Taxonomy" id="1920663"/>
    <lineage>
        <taxon>Bacteria</taxon>
        <taxon>Bacillati</taxon>
        <taxon>Cyanobacteriota</taxon>
        <taxon>Cyanophyceae</taxon>
        <taxon>Oscillatoriophycideae</taxon>
        <taxon>Chroococcales</taxon>
        <taxon>Aphanothecaceae</taxon>
        <taxon>Aphanothece</taxon>
    </lineage>
</organism>
<accession>A0A401ICG9</accession>
<dbReference type="EMBL" id="BDQK01000001">
    <property type="protein sequence ID" value="GBF78988.1"/>
    <property type="molecule type" value="Genomic_DNA"/>
</dbReference>
<evidence type="ECO:0000256" key="1">
    <source>
        <dbReference type="SAM" id="MobiDB-lite"/>
    </source>
</evidence>
<protein>
    <recommendedName>
        <fullName evidence="2">Putative restriction endonuclease domain-containing protein</fullName>
    </recommendedName>
</protein>
<sequence length="264" mass="31728">MYQTDDLNYHKKVLPTMYDLKSEDPEEPGLPDEFHNFQPHLLRKTFHPVNYSPDEMFIAIDMNLYYDVRHTGWYKRPDWFAVVGVDRLYEQQDMRLSYLVWQEGVNPFVVVELLSPGTEKEDLGQTLRKAEQPPTKWEVYEQILRVPYYIVFDRYTDKLRAFQLTGSRYTELELIEPRIWMEDIGLGLGLWQGCYEGIERLWLRWYDGQGNWISTPEEIAQQERQRAENERQRAENERQRAENERQRADRLAQKLLDLGIDLED</sequence>
<evidence type="ECO:0000313" key="3">
    <source>
        <dbReference type="EMBL" id="GBF78988.1"/>
    </source>
</evidence>
<dbReference type="PANTHER" id="PTHR33352">
    <property type="entry name" value="SLR1095 PROTEIN"/>
    <property type="match status" value="1"/>
</dbReference>
<dbReference type="Pfam" id="PF05685">
    <property type="entry name" value="Uma2"/>
    <property type="match status" value="1"/>
</dbReference>
<comment type="caution">
    <text evidence="3">The sequence shown here is derived from an EMBL/GenBank/DDBJ whole genome shotgun (WGS) entry which is preliminary data.</text>
</comment>